<dbReference type="AlphaFoldDB" id="A0AAE1J2E7"/>
<accession>A0AAE1J2E7</accession>
<evidence type="ECO:0000256" key="2">
    <source>
        <dbReference type="SAM" id="Coils"/>
    </source>
</evidence>
<feature type="region of interest" description="Disordered" evidence="3">
    <location>
        <begin position="308"/>
        <end position="352"/>
    </location>
</feature>
<keyword evidence="2" id="KW-0175">Coiled coil</keyword>
<dbReference type="GO" id="GO:0008270">
    <property type="term" value="F:zinc ion binding"/>
    <property type="evidence" value="ECO:0007669"/>
    <property type="project" value="UniProtKB-KW"/>
</dbReference>
<dbReference type="CDD" id="cd23128">
    <property type="entry name" value="RING-HC_MIP1-like"/>
    <property type="match status" value="1"/>
</dbReference>
<feature type="domain" description="RING-type" evidence="4">
    <location>
        <begin position="673"/>
        <end position="713"/>
    </location>
</feature>
<keyword evidence="6" id="KW-1185">Reference proteome</keyword>
<comment type="caution">
    <text evidence="5">The sequence shown here is derived from an EMBL/GenBank/DDBJ whole genome shotgun (WGS) entry which is preliminary data.</text>
</comment>
<dbReference type="PANTHER" id="PTHR46405">
    <property type="entry name" value="OS05G0141500 PROTEIN"/>
    <property type="match status" value="1"/>
</dbReference>
<gene>
    <name evidence="5" type="ORF">QN277_028026</name>
</gene>
<protein>
    <recommendedName>
        <fullName evidence="4">RING-type domain-containing protein</fullName>
    </recommendedName>
</protein>
<evidence type="ECO:0000259" key="4">
    <source>
        <dbReference type="PROSITE" id="PS50089"/>
    </source>
</evidence>
<evidence type="ECO:0000256" key="3">
    <source>
        <dbReference type="SAM" id="MobiDB-lite"/>
    </source>
</evidence>
<keyword evidence="1" id="KW-0479">Metal-binding</keyword>
<dbReference type="InterPro" id="IPR046527">
    <property type="entry name" value="PIR2-like_helical"/>
</dbReference>
<reference evidence="5" key="1">
    <citation type="submission" date="2023-10" db="EMBL/GenBank/DDBJ databases">
        <title>Chromosome-level genome of the transformable northern wattle, Acacia crassicarpa.</title>
        <authorList>
            <person name="Massaro I."/>
            <person name="Sinha N.R."/>
            <person name="Poethig S."/>
            <person name="Leichty A.R."/>
        </authorList>
    </citation>
    <scope>NUCLEOTIDE SEQUENCE</scope>
    <source>
        <strain evidence="5">Acra3RX</strain>
        <tissue evidence="5">Leaf</tissue>
    </source>
</reference>
<evidence type="ECO:0000256" key="1">
    <source>
        <dbReference type="PROSITE-ProRule" id="PRU00175"/>
    </source>
</evidence>
<feature type="compositionally biased region" description="Low complexity" evidence="3">
    <location>
        <begin position="319"/>
        <end position="331"/>
    </location>
</feature>
<proteinExistence type="predicted"/>
<feature type="region of interest" description="Disordered" evidence="3">
    <location>
        <begin position="46"/>
        <end position="66"/>
    </location>
</feature>
<feature type="region of interest" description="Disordered" evidence="3">
    <location>
        <begin position="619"/>
        <end position="645"/>
    </location>
</feature>
<dbReference type="EMBL" id="JAWXYG010000009">
    <property type="protein sequence ID" value="KAK4262470.1"/>
    <property type="molecule type" value="Genomic_DNA"/>
</dbReference>
<dbReference type="Pfam" id="PF13920">
    <property type="entry name" value="zf-C3HC4_3"/>
    <property type="match status" value="1"/>
</dbReference>
<evidence type="ECO:0000313" key="5">
    <source>
        <dbReference type="EMBL" id="KAK4262470.1"/>
    </source>
</evidence>
<evidence type="ECO:0000313" key="6">
    <source>
        <dbReference type="Proteomes" id="UP001293593"/>
    </source>
</evidence>
<dbReference type="InterPro" id="IPR001841">
    <property type="entry name" value="Znf_RING"/>
</dbReference>
<dbReference type="Proteomes" id="UP001293593">
    <property type="component" value="Unassembled WGS sequence"/>
</dbReference>
<sequence length="727" mass="82296">MGCTGKEKHIRANRKSQSVKLDNCCLHRISISKSIMESGLRPLKYRLGNEDSTQSPNPDSHPKIKLTPHGEECGWGYYTEEHLEEILMKNLEYLYNEAISKLVTLGYDEETALKAVLRNGHCYHGGTDLLTNIVQNSLAYLNSDSGGDSTRTCKDNSDESEPVFSDLRELEEYSLAVMVCLLQHLRPHLSKGDAMWCLLMSDLHVGKANKMEIPMLPEPDDSNTASSIVETANNSGAMTPSLCRLHGSWTLANSGDSDTPANGLFSCVADMTLHRDIEFPKHFNLPPSLKSLLKRNVAVFAAGLRANSKQLQTKAKARPSSSSSSISDSPPVLGTEPPVENEKAGDSQNQNNQDAVNSILSRFRDLNFDENLESLAEDQKDEMTSAILHHINDLEKQVQERKDWAHLKAMQAARKLSSDLTELKMLRMEREEAQRLREGKQALEDTTMKRLSEMEIELRKASSQVDRANAAVRRLETENAEIKAEMEASKLSAAESVSACLQVAKREKKCLKRLLAWEKQKAKLQEEISDEKVKMLEVHKMLGRIQHCQKEAEIKWREELKAKEEALTLFKEEKRLKEEVDANNKRKLEALRLKIDIHFQRHKDDFLRLEQELSRLKASDQPAKLQLHHQPNGSPAGESEDAKPQRETIAKMLQELDQLEEISKKEENFDRECIICRKDEVSVVFLPCAHQVMCGRCSDEYWRCGNALCPCCHVSIQQMIRVFGPTS</sequence>
<dbReference type="InterPro" id="IPR046934">
    <property type="entry name" value="PIR2-like"/>
</dbReference>
<dbReference type="Gene3D" id="3.30.40.10">
    <property type="entry name" value="Zinc/RING finger domain, C3HC4 (zinc finger)"/>
    <property type="match status" value="1"/>
</dbReference>
<dbReference type="PROSITE" id="PS50089">
    <property type="entry name" value="ZF_RING_2"/>
    <property type="match status" value="1"/>
</dbReference>
<dbReference type="InterPro" id="IPR013083">
    <property type="entry name" value="Znf_RING/FYVE/PHD"/>
</dbReference>
<dbReference type="Pfam" id="PF20235">
    <property type="entry name" value="PIR2-like_helical"/>
    <property type="match status" value="1"/>
</dbReference>
<dbReference type="PANTHER" id="PTHR46405:SF3">
    <property type="entry name" value="RING_U-BOX SUPERFAMILY PROTEIN"/>
    <property type="match status" value="1"/>
</dbReference>
<keyword evidence="1" id="KW-0862">Zinc</keyword>
<keyword evidence="1" id="KW-0863">Zinc-finger</keyword>
<organism evidence="5 6">
    <name type="scientific">Acacia crassicarpa</name>
    <name type="common">northern wattle</name>
    <dbReference type="NCBI Taxonomy" id="499986"/>
    <lineage>
        <taxon>Eukaryota</taxon>
        <taxon>Viridiplantae</taxon>
        <taxon>Streptophyta</taxon>
        <taxon>Embryophyta</taxon>
        <taxon>Tracheophyta</taxon>
        <taxon>Spermatophyta</taxon>
        <taxon>Magnoliopsida</taxon>
        <taxon>eudicotyledons</taxon>
        <taxon>Gunneridae</taxon>
        <taxon>Pentapetalae</taxon>
        <taxon>rosids</taxon>
        <taxon>fabids</taxon>
        <taxon>Fabales</taxon>
        <taxon>Fabaceae</taxon>
        <taxon>Caesalpinioideae</taxon>
        <taxon>mimosoid clade</taxon>
        <taxon>Acacieae</taxon>
        <taxon>Acacia</taxon>
    </lineage>
</organism>
<dbReference type="SUPFAM" id="SSF57850">
    <property type="entry name" value="RING/U-box"/>
    <property type="match status" value="1"/>
</dbReference>
<name>A0AAE1J2E7_9FABA</name>
<feature type="coiled-coil region" evidence="2">
    <location>
        <begin position="423"/>
        <end position="534"/>
    </location>
</feature>